<dbReference type="KEGG" id="qdo:H9Q78_06745"/>
<comment type="subcellular location">
    <subcellularLocation>
        <location evidence="1">Cell membrane</location>
        <topology evidence="1">Multi-pass membrane protein</topology>
    </subcellularLocation>
</comment>
<evidence type="ECO:0000256" key="4">
    <source>
        <dbReference type="ARBA" id="ARBA00022448"/>
    </source>
</evidence>
<dbReference type="EMBL" id="CP060634">
    <property type="protein sequence ID" value="QNM06993.1"/>
    <property type="molecule type" value="Genomic_DNA"/>
</dbReference>
<feature type="transmembrane region" description="Helical" evidence="10">
    <location>
        <begin position="234"/>
        <end position="260"/>
    </location>
</feature>
<keyword evidence="4" id="KW-0813">Transport</keyword>
<dbReference type="GO" id="GO:0042910">
    <property type="term" value="F:xenobiotic transmembrane transporter activity"/>
    <property type="evidence" value="ECO:0007669"/>
    <property type="project" value="InterPro"/>
</dbReference>
<dbReference type="InterPro" id="IPR051327">
    <property type="entry name" value="MATE_MepA_subfamily"/>
</dbReference>
<dbReference type="AlphaFoldDB" id="A0A7G9G861"/>
<evidence type="ECO:0000256" key="8">
    <source>
        <dbReference type="ARBA" id="ARBA00023136"/>
    </source>
</evidence>
<accession>A0A7G9G861</accession>
<dbReference type="GO" id="GO:0046677">
    <property type="term" value="P:response to antibiotic"/>
    <property type="evidence" value="ECO:0007669"/>
    <property type="project" value="UniProtKB-KW"/>
</dbReference>
<dbReference type="Pfam" id="PF01554">
    <property type="entry name" value="MatE"/>
    <property type="match status" value="2"/>
</dbReference>
<keyword evidence="9" id="KW-0046">Antibiotic resistance</keyword>
<feature type="transmembrane region" description="Helical" evidence="10">
    <location>
        <begin position="359"/>
        <end position="377"/>
    </location>
</feature>
<dbReference type="PANTHER" id="PTHR43823:SF3">
    <property type="entry name" value="MULTIDRUG EXPORT PROTEIN MEPA"/>
    <property type="match status" value="1"/>
</dbReference>
<evidence type="ECO:0000313" key="11">
    <source>
        <dbReference type="EMBL" id="QNM06993.1"/>
    </source>
</evidence>
<protein>
    <recommendedName>
        <fullName evidence="3">Multidrug export protein MepA</fullName>
    </recommendedName>
</protein>
<dbReference type="GO" id="GO:0005886">
    <property type="term" value="C:plasma membrane"/>
    <property type="evidence" value="ECO:0007669"/>
    <property type="project" value="UniProtKB-SubCell"/>
</dbReference>
<dbReference type="CDD" id="cd13143">
    <property type="entry name" value="MATE_MepA_like"/>
    <property type="match status" value="1"/>
</dbReference>
<keyword evidence="8 10" id="KW-0472">Membrane</keyword>
<evidence type="ECO:0000256" key="1">
    <source>
        <dbReference type="ARBA" id="ARBA00004651"/>
    </source>
</evidence>
<keyword evidence="6 10" id="KW-0812">Transmembrane</keyword>
<evidence type="ECO:0000313" key="12">
    <source>
        <dbReference type="Proteomes" id="UP000515823"/>
    </source>
</evidence>
<evidence type="ECO:0000256" key="7">
    <source>
        <dbReference type="ARBA" id="ARBA00022989"/>
    </source>
</evidence>
<sequence length="455" mass="50063">MAKGKILPLLLKLAIPSTIAQVVNALYSMVDRIYIGHMEGVGTIALTGLGLTLPIILIITAFSYLVGMGGAPLLSIRLGEKDYEGAAVLQGNSFSMLLALGVLLTVLFYFFCGPILRIFGASEEALPYAASYLRIYVLGTIPVMISMGMNSFLNAQGYTTLGTLTVVIGAVLNLILDPIFIYTFHMGIAGAAIATVIAQLVSAVWVLILLLFSKKIIIRIRLKDMAVKWYNVKKICALGVSNFAFLANDSLVQILMNLLLRKWCVDIATGDMYIGCLTIIYSMYQIFFMPLKGITQGTQPIAGYCFGAGDYGRLKKTVHYARICSMVCATTMWAFFMLFPKQVAGLFTTDATLLDTCTSSIRIAFCFNFVLGMQMVNQHMFVAMGNAKLSLIFALMRKVFVMIPLVLLFPYFMGAYGVFLAEPVSNIITVVVTYICFSRYMKGLLQGQSRRERVV</sequence>
<keyword evidence="12" id="KW-1185">Reference proteome</keyword>
<gene>
    <name evidence="11" type="ORF">H9Q78_06745</name>
</gene>
<dbReference type="NCBIfam" id="TIGR00797">
    <property type="entry name" value="matE"/>
    <property type="match status" value="1"/>
</dbReference>
<evidence type="ECO:0000256" key="10">
    <source>
        <dbReference type="SAM" id="Phobius"/>
    </source>
</evidence>
<feature type="transmembrane region" description="Helical" evidence="10">
    <location>
        <begin position="44"/>
        <end position="67"/>
    </location>
</feature>
<evidence type="ECO:0000256" key="9">
    <source>
        <dbReference type="ARBA" id="ARBA00023251"/>
    </source>
</evidence>
<comment type="similarity">
    <text evidence="2">Belongs to the multi antimicrobial extrusion (MATE) (TC 2.A.66.1) family. MepA subfamily.</text>
</comment>
<feature type="transmembrane region" description="Helical" evidence="10">
    <location>
        <begin position="424"/>
        <end position="441"/>
    </location>
</feature>
<evidence type="ECO:0000256" key="3">
    <source>
        <dbReference type="ARBA" id="ARBA00022106"/>
    </source>
</evidence>
<feature type="transmembrane region" description="Helical" evidence="10">
    <location>
        <begin position="97"/>
        <end position="119"/>
    </location>
</feature>
<organism evidence="11 12">
    <name type="scientific">Qiania dongpingensis</name>
    <dbReference type="NCBI Taxonomy" id="2763669"/>
    <lineage>
        <taxon>Bacteria</taxon>
        <taxon>Bacillati</taxon>
        <taxon>Bacillota</taxon>
        <taxon>Clostridia</taxon>
        <taxon>Lachnospirales</taxon>
        <taxon>Lachnospiraceae</taxon>
        <taxon>Qiania</taxon>
    </lineage>
</organism>
<evidence type="ECO:0000256" key="2">
    <source>
        <dbReference type="ARBA" id="ARBA00008417"/>
    </source>
</evidence>
<dbReference type="InterPro" id="IPR002528">
    <property type="entry name" value="MATE_fam"/>
</dbReference>
<dbReference type="InterPro" id="IPR048279">
    <property type="entry name" value="MdtK-like"/>
</dbReference>
<feature type="transmembrane region" description="Helical" evidence="10">
    <location>
        <begin position="272"/>
        <end position="291"/>
    </location>
</feature>
<feature type="transmembrane region" description="Helical" evidence="10">
    <location>
        <begin position="389"/>
        <end position="412"/>
    </location>
</feature>
<feature type="transmembrane region" description="Helical" evidence="10">
    <location>
        <begin position="157"/>
        <end position="176"/>
    </location>
</feature>
<keyword evidence="5" id="KW-1003">Cell membrane</keyword>
<reference evidence="11 12" key="1">
    <citation type="submission" date="2020-08" db="EMBL/GenBank/DDBJ databases">
        <authorList>
            <person name="Liu C."/>
            <person name="Sun Q."/>
        </authorList>
    </citation>
    <scope>NUCLEOTIDE SEQUENCE [LARGE SCALE GENOMIC DNA]</scope>
    <source>
        <strain evidence="11 12">NSJ-38</strain>
    </source>
</reference>
<dbReference type="InterPro" id="IPR045070">
    <property type="entry name" value="MATE_MepA-like"/>
</dbReference>
<keyword evidence="7 10" id="KW-1133">Transmembrane helix</keyword>
<dbReference type="GO" id="GO:0015297">
    <property type="term" value="F:antiporter activity"/>
    <property type="evidence" value="ECO:0007669"/>
    <property type="project" value="InterPro"/>
</dbReference>
<dbReference type="PANTHER" id="PTHR43823">
    <property type="entry name" value="SPORULATION PROTEIN YKVU"/>
    <property type="match status" value="1"/>
</dbReference>
<feature type="transmembrane region" description="Helical" evidence="10">
    <location>
        <begin position="188"/>
        <end position="213"/>
    </location>
</feature>
<evidence type="ECO:0000256" key="5">
    <source>
        <dbReference type="ARBA" id="ARBA00022475"/>
    </source>
</evidence>
<feature type="transmembrane region" description="Helical" evidence="10">
    <location>
        <begin position="320"/>
        <end position="339"/>
    </location>
</feature>
<evidence type="ECO:0000256" key="6">
    <source>
        <dbReference type="ARBA" id="ARBA00022692"/>
    </source>
</evidence>
<feature type="transmembrane region" description="Helical" evidence="10">
    <location>
        <begin position="125"/>
        <end position="145"/>
    </location>
</feature>
<dbReference type="Proteomes" id="UP000515823">
    <property type="component" value="Chromosome"/>
</dbReference>
<name>A0A7G9G861_9FIRM</name>
<dbReference type="PIRSF" id="PIRSF006603">
    <property type="entry name" value="DinF"/>
    <property type="match status" value="1"/>
</dbReference>
<proteinExistence type="inferred from homology"/>